<dbReference type="AlphaFoldDB" id="A0A557RKE8"/>
<dbReference type="Gene3D" id="3.30.310.170">
    <property type="entry name" value="Outer membrane protein assembly factor BamC"/>
    <property type="match status" value="1"/>
</dbReference>
<proteinExistence type="predicted"/>
<accession>A0A557RKE8</accession>
<feature type="region of interest" description="Disordered" evidence="1">
    <location>
        <begin position="79"/>
        <end position="112"/>
    </location>
</feature>
<dbReference type="Proteomes" id="UP000316688">
    <property type="component" value="Unassembled WGS sequence"/>
</dbReference>
<feature type="region of interest" description="Disordered" evidence="1">
    <location>
        <begin position="1"/>
        <end position="37"/>
    </location>
</feature>
<feature type="compositionally biased region" description="Low complexity" evidence="1">
    <location>
        <begin position="80"/>
        <end position="93"/>
    </location>
</feature>
<dbReference type="InterPro" id="IPR042268">
    <property type="entry name" value="BamC_C"/>
</dbReference>
<name>A0A557RKE8_9GAMM</name>
<reference evidence="2 3" key="1">
    <citation type="submission" date="2019-07" db="EMBL/GenBank/DDBJ databases">
        <title>Reclasification of Spiribacter aquaticus.</title>
        <authorList>
            <person name="Leon M.J."/>
            <person name="Sanchez-Porro C."/>
            <person name="Ventosa A."/>
        </authorList>
    </citation>
    <scope>NUCLEOTIDE SEQUENCE [LARGE SCALE GENOMIC DNA]</scope>
    <source>
        <strain evidence="2 3">SP30</strain>
    </source>
</reference>
<gene>
    <name evidence="2" type="primary">bamC</name>
    <name evidence="2" type="ORF">FPL11_06095</name>
</gene>
<feature type="compositionally biased region" description="Basic and acidic residues" evidence="1">
    <location>
        <begin position="94"/>
        <end position="105"/>
    </location>
</feature>
<comment type="caution">
    <text evidence="2">The sequence shown here is derived from an EMBL/GenBank/DDBJ whole genome shotgun (WGS) entry which is preliminary data.</text>
</comment>
<protein>
    <submittedName>
        <fullName evidence="2">Outer membrane protein assembly factor BamC</fullName>
    </submittedName>
</protein>
<evidence type="ECO:0000256" key="1">
    <source>
        <dbReference type="SAM" id="MobiDB-lite"/>
    </source>
</evidence>
<keyword evidence="3" id="KW-1185">Reference proteome</keyword>
<evidence type="ECO:0000313" key="2">
    <source>
        <dbReference type="EMBL" id="TVO65631.1"/>
    </source>
</evidence>
<evidence type="ECO:0000313" key="3">
    <source>
        <dbReference type="Proteomes" id="UP000316688"/>
    </source>
</evidence>
<sequence length="233" mass="24221">MGAARNGAHRGRHATADDTAVRAVSRDGAPGPETGGCPMRRIMAGLLALALTGCGLMSGPPDEAERRAEALRQPPDVLADARPAAGDGSAGADARADADGREAATPERSAVRTLDGQPVLDLGLPLNAAWAVTGRAIDRVGFELLGSDRDRYTHRIRYDGSVASEVENEGDAGLLDSLAFWREKPEGSLQPYEVVVTERGTGARVTVQDDSGNPAAPGAARQVLAVLAEQLKP</sequence>
<dbReference type="EMBL" id="VMKP01000002">
    <property type="protein sequence ID" value="TVO65631.1"/>
    <property type="molecule type" value="Genomic_DNA"/>
</dbReference>
<organism evidence="2 3">
    <name type="scientific">Spiribacter aquaticus</name>
    <dbReference type="NCBI Taxonomy" id="1935996"/>
    <lineage>
        <taxon>Bacteria</taxon>
        <taxon>Pseudomonadati</taxon>
        <taxon>Pseudomonadota</taxon>
        <taxon>Gammaproteobacteria</taxon>
        <taxon>Chromatiales</taxon>
        <taxon>Ectothiorhodospiraceae</taxon>
        <taxon>Spiribacter</taxon>
    </lineage>
</organism>